<sequence length="241" mass="26379">MDPVTAEKVAARRRLGRLHALFSCVEACLALLLVFWSSLRGYATARLAVGLLGRLLTGHLFIFLLGNAIVLALLALSCRHVGARDASGGDVYDQFLACQSRAAPSHPTSLAAEAEEVPTPLPAKDKKSRAAPSRPTSLAAEAEEVATPLPGKDKKVRRACLRRRSVKMERRRSGTVDLRRSGSDVSGVEAKPDVDAEEFRRMIESFIEMQQKRFQREESMAGVSSSFLEEQPHTYTVVTCS</sequence>
<proteinExistence type="predicted"/>
<feature type="transmembrane region" description="Helical" evidence="2">
    <location>
        <begin position="18"/>
        <end position="36"/>
    </location>
</feature>
<protein>
    <submittedName>
        <fullName evidence="3">Uncharacterized protein</fullName>
    </submittedName>
</protein>
<comment type="caution">
    <text evidence="3">The sequence shown here is derived from an EMBL/GenBank/DDBJ whole genome shotgun (WGS) entry which is preliminary data.</text>
</comment>
<dbReference type="EMBL" id="JACMSC010000063">
    <property type="protein sequence ID" value="KAG6467350.1"/>
    <property type="molecule type" value="Genomic_DNA"/>
</dbReference>
<feature type="transmembrane region" description="Helical" evidence="2">
    <location>
        <begin position="56"/>
        <end position="76"/>
    </location>
</feature>
<dbReference type="Proteomes" id="UP000734854">
    <property type="component" value="Unassembled WGS sequence"/>
</dbReference>
<dbReference type="PANTHER" id="PTHR33640:SF8">
    <property type="entry name" value="TRANSMEMBRANE PROTEIN"/>
    <property type="match status" value="1"/>
</dbReference>
<evidence type="ECO:0000313" key="3">
    <source>
        <dbReference type="EMBL" id="KAG6467350.1"/>
    </source>
</evidence>
<gene>
    <name evidence="3" type="ORF">ZIOFF_074823</name>
</gene>
<dbReference type="PANTHER" id="PTHR33640">
    <property type="entry name" value="TRANSMEMBRANE PROTEIN"/>
    <property type="match status" value="1"/>
</dbReference>
<reference evidence="3 4" key="1">
    <citation type="submission" date="2020-08" db="EMBL/GenBank/DDBJ databases">
        <title>Plant Genome Project.</title>
        <authorList>
            <person name="Zhang R.-G."/>
        </authorList>
    </citation>
    <scope>NUCLEOTIDE SEQUENCE [LARGE SCALE GENOMIC DNA]</scope>
    <source>
        <tissue evidence="3">Rhizome</tissue>
    </source>
</reference>
<dbReference type="AlphaFoldDB" id="A0A8J5C580"/>
<feature type="region of interest" description="Disordered" evidence="1">
    <location>
        <begin position="107"/>
        <end position="149"/>
    </location>
</feature>
<evidence type="ECO:0000313" key="4">
    <source>
        <dbReference type="Proteomes" id="UP000734854"/>
    </source>
</evidence>
<organism evidence="3 4">
    <name type="scientific">Zingiber officinale</name>
    <name type="common">Ginger</name>
    <name type="synonym">Amomum zingiber</name>
    <dbReference type="NCBI Taxonomy" id="94328"/>
    <lineage>
        <taxon>Eukaryota</taxon>
        <taxon>Viridiplantae</taxon>
        <taxon>Streptophyta</taxon>
        <taxon>Embryophyta</taxon>
        <taxon>Tracheophyta</taxon>
        <taxon>Spermatophyta</taxon>
        <taxon>Magnoliopsida</taxon>
        <taxon>Liliopsida</taxon>
        <taxon>Zingiberales</taxon>
        <taxon>Zingiberaceae</taxon>
        <taxon>Zingiber</taxon>
    </lineage>
</organism>
<accession>A0A8J5C580</accession>
<dbReference type="OrthoDB" id="1095087at2759"/>
<evidence type="ECO:0000256" key="1">
    <source>
        <dbReference type="SAM" id="MobiDB-lite"/>
    </source>
</evidence>
<name>A0A8J5C580_ZINOF</name>
<keyword evidence="4" id="KW-1185">Reference proteome</keyword>
<evidence type="ECO:0000256" key="2">
    <source>
        <dbReference type="SAM" id="Phobius"/>
    </source>
</evidence>
<keyword evidence="2" id="KW-0472">Membrane</keyword>
<keyword evidence="2" id="KW-1133">Transmembrane helix</keyword>
<keyword evidence="2" id="KW-0812">Transmembrane</keyword>